<keyword evidence="1" id="KW-0175">Coiled coil</keyword>
<sequence length="214" mass="24388">MRAFLNSLLNKAERIHYLVLSIALISGGFWTWTTFDILNQKEAAQKQLESTNKNLEKAKLELTELKAKIDGTDSSFIKIETNVTKLESGKFGLIVNVLVQNTGTNDVNMLWDKSPISIHKMANKTSDIVVSEKALYPKIYRYSSGAKTYLKNLFLFVGAKKELSFYVELEKEGLYYIIFEAKTDKELSDKVNNKTGGKNGLWFSSKYIYVKDKK</sequence>
<accession>A0A090I6J3</accession>
<proteinExistence type="predicted"/>
<dbReference type="AlphaFoldDB" id="A0A090I6J3"/>
<evidence type="ECO:0000256" key="2">
    <source>
        <dbReference type="SAM" id="Phobius"/>
    </source>
</evidence>
<dbReference type="Proteomes" id="UP000032427">
    <property type="component" value="Chromosome 2"/>
</dbReference>
<keyword evidence="2" id="KW-0812">Transmembrane</keyword>
<keyword evidence="2" id="KW-1133">Transmembrane helix</keyword>
<dbReference type="EMBL" id="LN554847">
    <property type="protein sequence ID" value="CED57101.1"/>
    <property type="molecule type" value="Genomic_DNA"/>
</dbReference>
<protein>
    <submittedName>
        <fullName evidence="3">Putative phage membrane protein</fullName>
    </submittedName>
</protein>
<evidence type="ECO:0000256" key="1">
    <source>
        <dbReference type="SAM" id="Coils"/>
    </source>
</evidence>
<reference evidence="4" key="1">
    <citation type="submission" date="2014-09" db="EMBL/GenBank/DDBJ databases">
        <authorList>
            <person name="Hjerde E."/>
        </authorList>
    </citation>
    <scope>NUCLEOTIDE SEQUENCE [LARGE SCALE GENOMIC DNA]</scope>
    <source>
        <strain evidence="4">06/09/139</strain>
    </source>
</reference>
<organism evidence="3 4">
    <name type="scientific">Aliivibrio wodanis</name>
    <dbReference type="NCBI Taxonomy" id="80852"/>
    <lineage>
        <taxon>Bacteria</taxon>
        <taxon>Pseudomonadati</taxon>
        <taxon>Pseudomonadota</taxon>
        <taxon>Gammaproteobacteria</taxon>
        <taxon>Vibrionales</taxon>
        <taxon>Vibrionaceae</taxon>
        <taxon>Aliivibrio</taxon>
    </lineage>
</organism>
<evidence type="ECO:0000313" key="4">
    <source>
        <dbReference type="Proteomes" id="UP000032427"/>
    </source>
</evidence>
<dbReference type="HOGENOM" id="CLU_110682_0_0_6"/>
<evidence type="ECO:0000313" key="3">
    <source>
        <dbReference type="EMBL" id="CED57101.1"/>
    </source>
</evidence>
<dbReference type="STRING" id="80852.AWOD_II_0456"/>
<dbReference type="GeneID" id="28542706"/>
<name>A0A090I6J3_9GAMM</name>
<dbReference type="KEGG" id="awd:AWOD_II_0456"/>
<dbReference type="PATRIC" id="fig|80852.17.peg.3219"/>
<feature type="coiled-coil region" evidence="1">
    <location>
        <begin position="38"/>
        <end position="75"/>
    </location>
</feature>
<dbReference type="OrthoDB" id="5917451at2"/>
<keyword evidence="2" id="KW-0472">Membrane</keyword>
<gene>
    <name evidence="3" type="ORF">AWOD_II_0456</name>
</gene>
<feature type="transmembrane region" description="Helical" evidence="2">
    <location>
        <begin position="15"/>
        <end position="38"/>
    </location>
</feature>
<keyword evidence="4" id="KW-1185">Reference proteome</keyword>